<proteinExistence type="predicted"/>
<comment type="caution">
    <text evidence="1">The sequence shown here is derived from an EMBL/GenBank/DDBJ whole genome shotgun (WGS) entry which is preliminary data.</text>
</comment>
<dbReference type="EMBL" id="QLSX01000001">
    <property type="protein sequence ID" value="RAR64675.1"/>
    <property type="molecule type" value="Genomic_DNA"/>
</dbReference>
<organism evidence="1 2">
    <name type="scientific">Onishia taeanensis</name>
    <dbReference type="NCBI Taxonomy" id="284577"/>
    <lineage>
        <taxon>Bacteria</taxon>
        <taxon>Pseudomonadati</taxon>
        <taxon>Pseudomonadota</taxon>
        <taxon>Gammaproteobacteria</taxon>
        <taxon>Oceanospirillales</taxon>
        <taxon>Halomonadaceae</taxon>
        <taxon>Onishia</taxon>
    </lineage>
</organism>
<dbReference type="RefSeq" id="WP_112053510.1">
    <property type="nucleotide sequence ID" value="NZ_QLSX01000001.1"/>
</dbReference>
<accession>A0A328Y7G3</accession>
<dbReference type="Proteomes" id="UP000249700">
    <property type="component" value="Unassembled WGS sequence"/>
</dbReference>
<gene>
    <name evidence="1" type="ORF">BCL93_101501</name>
</gene>
<evidence type="ECO:0000313" key="1">
    <source>
        <dbReference type="EMBL" id="RAR64675.1"/>
    </source>
</evidence>
<dbReference type="AlphaFoldDB" id="A0A328Y7G3"/>
<dbReference type="OrthoDB" id="9182672at2"/>
<sequence>MDYLSITEIWKYLKWLPKFILRRLFSKQRLADLVLIDVQARHESVRVDLGEVSTYTIWFQIINMTPFEIELDRAEFDFMCAGAKITKQYIKKERFKAGQVASFFIEGEISSPKADQIARLHDQNRSSISLHCEFNCGLHDFSKTRNNLDGVNVHFLNVQDRRQRLEHA</sequence>
<reference evidence="1 2" key="1">
    <citation type="submission" date="2018-06" db="EMBL/GenBank/DDBJ databases">
        <title>Comparative analysis of microorganisms from saline springs in Andes Mountain Range, Colombia.</title>
        <authorList>
            <person name="Rubin E."/>
        </authorList>
    </citation>
    <scope>NUCLEOTIDE SEQUENCE [LARGE SCALE GENOMIC DNA]</scope>
    <source>
        <strain evidence="1 2">USBA-857</strain>
    </source>
</reference>
<protein>
    <submittedName>
        <fullName evidence="1">Uncharacterized protein</fullName>
    </submittedName>
</protein>
<evidence type="ECO:0000313" key="2">
    <source>
        <dbReference type="Proteomes" id="UP000249700"/>
    </source>
</evidence>
<name>A0A328Y7G3_9GAMM</name>